<dbReference type="Proteomes" id="UP000467841">
    <property type="component" value="Unassembled WGS sequence"/>
</dbReference>
<keyword evidence="3" id="KW-1185">Reference proteome</keyword>
<reference evidence="2" key="1">
    <citation type="submission" date="2020-01" db="EMBL/GenBank/DDBJ databases">
        <authorList>
            <person name="Mishra B."/>
        </authorList>
    </citation>
    <scope>NUCLEOTIDE SEQUENCE [LARGE SCALE GENOMIC DNA]</scope>
</reference>
<name>A0A6D2LJT3_9BRAS</name>
<evidence type="ECO:0000313" key="2">
    <source>
        <dbReference type="EMBL" id="CAA7061591.1"/>
    </source>
</evidence>
<evidence type="ECO:0008006" key="4">
    <source>
        <dbReference type="Google" id="ProtNLM"/>
    </source>
</evidence>
<dbReference type="AlphaFoldDB" id="A0A6D2LJT3"/>
<gene>
    <name evidence="2" type="ORF">MERR_LOCUS48827</name>
</gene>
<sequence>MCFLSSWTWLQSMFDFLLSKVTSSSLVFNQSSLNPASVRSANSLRALLSSVSEKLCGGLLFSVSMRQRRRFMYVVFNTLLGLKFTAKCGCSLEKRSH</sequence>
<proteinExistence type="predicted"/>
<evidence type="ECO:0000313" key="3">
    <source>
        <dbReference type="Proteomes" id="UP000467841"/>
    </source>
</evidence>
<organism evidence="2 3">
    <name type="scientific">Microthlaspi erraticum</name>
    <dbReference type="NCBI Taxonomy" id="1685480"/>
    <lineage>
        <taxon>Eukaryota</taxon>
        <taxon>Viridiplantae</taxon>
        <taxon>Streptophyta</taxon>
        <taxon>Embryophyta</taxon>
        <taxon>Tracheophyta</taxon>
        <taxon>Spermatophyta</taxon>
        <taxon>Magnoliopsida</taxon>
        <taxon>eudicotyledons</taxon>
        <taxon>Gunneridae</taxon>
        <taxon>Pentapetalae</taxon>
        <taxon>rosids</taxon>
        <taxon>malvids</taxon>
        <taxon>Brassicales</taxon>
        <taxon>Brassicaceae</taxon>
        <taxon>Coluteocarpeae</taxon>
        <taxon>Microthlaspi</taxon>
    </lineage>
</organism>
<evidence type="ECO:0000256" key="1">
    <source>
        <dbReference type="SAM" id="SignalP"/>
    </source>
</evidence>
<dbReference type="EMBL" id="CACVBM020001884">
    <property type="protein sequence ID" value="CAA7061591.1"/>
    <property type="molecule type" value="Genomic_DNA"/>
</dbReference>
<comment type="caution">
    <text evidence="2">The sequence shown here is derived from an EMBL/GenBank/DDBJ whole genome shotgun (WGS) entry which is preliminary data.</text>
</comment>
<accession>A0A6D2LJT3</accession>
<feature type="chain" id="PRO_5025431040" description="Secreted protein" evidence="1">
    <location>
        <begin position="20"/>
        <end position="97"/>
    </location>
</feature>
<keyword evidence="1" id="KW-0732">Signal</keyword>
<feature type="signal peptide" evidence="1">
    <location>
        <begin position="1"/>
        <end position="19"/>
    </location>
</feature>
<protein>
    <recommendedName>
        <fullName evidence="4">Secreted protein</fullName>
    </recommendedName>
</protein>